<evidence type="ECO:0000313" key="3">
    <source>
        <dbReference type="Proteomes" id="UP000756710"/>
    </source>
</evidence>
<protein>
    <recommendedName>
        <fullName evidence="4">Integrase catalytic region</fullName>
    </recommendedName>
</protein>
<dbReference type="Proteomes" id="UP000756710">
    <property type="component" value="Unassembled WGS sequence"/>
</dbReference>
<comment type="caution">
    <text evidence="2">The sequence shown here is derived from an EMBL/GenBank/DDBJ whole genome shotgun (WGS) entry which is preliminary data.</text>
</comment>
<feature type="compositionally biased region" description="Low complexity" evidence="1">
    <location>
        <begin position="184"/>
        <end position="194"/>
    </location>
</feature>
<feature type="compositionally biased region" description="Low complexity" evidence="1">
    <location>
        <begin position="121"/>
        <end position="146"/>
    </location>
</feature>
<evidence type="ECO:0008006" key="4">
    <source>
        <dbReference type="Google" id="ProtNLM"/>
    </source>
</evidence>
<dbReference type="EMBL" id="JAGGLR010000044">
    <property type="protein sequence ID" value="MBP2068574.1"/>
    <property type="molecule type" value="Genomic_DNA"/>
</dbReference>
<name>A0ABS4N992_9ACTN</name>
<feature type="region of interest" description="Disordered" evidence="1">
    <location>
        <begin position="336"/>
        <end position="357"/>
    </location>
</feature>
<accession>A0ABS4N992</accession>
<reference evidence="2 3" key="1">
    <citation type="submission" date="2021-03" db="EMBL/GenBank/DDBJ databases">
        <title>Genomic Encyclopedia of Type Strains, Phase IV (KMG-IV): sequencing the most valuable type-strain genomes for metagenomic binning, comparative biology and taxonomic classification.</title>
        <authorList>
            <person name="Goeker M."/>
        </authorList>
    </citation>
    <scope>NUCLEOTIDE SEQUENCE [LARGE SCALE GENOMIC DNA]</scope>
    <source>
        <strain evidence="2 3">DSM 41954</strain>
    </source>
</reference>
<keyword evidence="3" id="KW-1185">Reference proteome</keyword>
<gene>
    <name evidence="2" type="ORF">J2Z30_009655</name>
</gene>
<evidence type="ECO:0000313" key="2">
    <source>
        <dbReference type="EMBL" id="MBP2068574.1"/>
    </source>
</evidence>
<feature type="compositionally biased region" description="Polar residues" evidence="1">
    <location>
        <begin position="204"/>
        <end position="215"/>
    </location>
</feature>
<proteinExistence type="predicted"/>
<organism evidence="2 3">
    <name type="scientific">Streptomyces iranensis</name>
    <dbReference type="NCBI Taxonomy" id="576784"/>
    <lineage>
        <taxon>Bacteria</taxon>
        <taxon>Bacillati</taxon>
        <taxon>Actinomycetota</taxon>
        <taxon>Actinomycetes</taxon>
        <taxon>Kitasatosporales</taxon>
        <taxon>Streptomycetaceae</taxon>
        <taxon>Streptomyces</taxon>
        <taxon>Streptomyces violaceusniger group</taxon>
    </lineage>
</organism>
<sequence length="357" mass="38798">MLRRQVERPRFSWADRAVFSALARHLPPVLRCHRVVTPGTLLTWHRRLVRWKWRQTPTAPGRPPLAEEIAAFIQRLARENPTWGYVRVQGELRRLGYRVAAATIRRVLFFVMEIATRRVSSSATGTASSLPLSTPSSSATAQPSSRLHPKAHGPTPTRNDGYAQPAPSAPTDYPSPVNDTCVRSSTSTPSTTTPDEPTAAWTYVPQSMPRTSSPCRQPRSGAARYSVDCSTSITQGHPGCLIVRRKHPAQQPDRNIDTLQGWRARLVAAWPFSVHGEPAAELAARHGVKEGPVPWGVETRLDGGALVLLPHGTAPGGSAWPLGPLVSFLDVPGSGVPTARASASDSSRDRVLSMRPG</sequence>
<feature type="compositionally biased region" description="Basic and acidic residues" evidence="1">
    <location>
        <begin position="346"/>
        <end position="357"/>
    </location>
</feature>
<feature type="region of interest" description="Disordered" evidence="1">
    <location>
        <begin position="121"/>
        <end position="221"/>
    </location>
</feature>
<evidence type="ECO:0000256" key="1">
    <source>
        <dbReference type="SAM" id="MobiDB-lite"/>
    </source>
</evidence>